<evidence type="ECO:0000313" key="3">
    <source>
        <dbReference type="Proteomes" id="UP000015105"/>
    </source>
</evidence>
<protein>
    <submittedName>
        <fullName evidence="2">Uncharacterized protein</fullName>
    </submittedName>
</protein>
<reference evidence="2" key="3">
    <citation type="journal article" date="2017" name="Nature">
        <title>Genome sequence of the progenitor of the wheat D genome Aegilops tauschii.</title>
        <authorList>
            <person name="Luo M.C."/>
            <person name="Gu Y.Q."/>
            <person name="Puiu D."/>
            <person name="Wang H."/>
            <person name="Twardziok S.O."/>
            <person name="Deal K.R."/>
            <person name="Huo N."/>
            <person name="Zhu T."/>
            <person name="Wang L."/>
            <person name="Wang Y."/>
            <person name="McGuire P.E."/>
            <person name="Liu S."/>
            <person name="Long H."/>
            <person name="Ramasamy R.K."/>
            <person name="Rodriguez J.C."/>
            <person name="Van S.L."/>
            <person name="Yuan L."/>
            <person name="Wang Z."/>
            <person name="Xia Z."/>
            <person name="Xiao L."/>
            <person name="Anderson O.D."/>
            <person name="Ouyang S."/>
            <person name="Liang Y."/>
            <person name="Zimin A.V."/>
            <person name="Pertea G."/>
            <person name="Qi P."/>
            <person name="Bennetzen J.L."/>
            <person name="Dai X."/>
            <person name="Dawson M.W."/>
            <person name="Muller H.G."/>
            <person name="Kugler K."/>
            <person name="Rivarola-Duarte L."/>
            <person name="Spannagl M."/>
            <person name="Mayer K.F.X."/>
            <person name="Lu F.H."/>
            <person name="Bevan M.W."/>
            <person name="Leroy P."/>
            <person name="Li P."/>
            <person name="You F.M."/>
            <person name="Sun Q."/>
            <person name="Liu Z."/>
            <person name="Lyons E."/>
            <person name="Wicker T."/>
            <person name="Salzberg S.L."/>
            <person name="Devos K.M."/>
            <person name="Dvorak J."/>
        </authorList>
    </citation>
    <scope>NUCLEOTIDE SEQUENCE [LARGE SCALE GENOMIC DNA]</scope>
    <source>
        <strain evidence="2">cv. AL8/78</strain>
    </source>
</reference>
<reference evidence="2" key="4">
    <citation type="submission" date="2019-03" db="UniProtKB">
        <authorList>
            <consortium name="EnsemblPlants"/>
        </authorList>
    </citation>
    <scope>IDENTIFICATION</scope>
</reference>
<keyword evidence="3" id="KW-1185">Reference proteome</keyword>
<evidence type="ECO:0000313" key="2">
    <source>
        <dbReference type="EnsemblPlants" id="AET3Gv20234900.21"/>
    </source>
</evidence>
<feature type="region of interest" description="Disordered" evidence="1">
    <location>
        <begin position="1"/>
        <end position="23"/>
    </location>
</feature>
<accession>A0A453E5Y3</accession>
<reference evidence="2" key="5">
    <citation type="journal article" date="2021" name="G3 (Bethesda)">
        <title>Aegilops tauschii genome assembly Aet v5.0 features greater sequence contiguity and improved annotation.</title>
        <authorList>
            <person name="Wang L."/>
            <person name="Zhu T."/>
            <person name="Rodriguez J.C."/>
            <person name="Deal K.R."/>
            <person name="Dubcovsky J."/>
            <person name="McGuire P.E."/>
            <person name="Lux T."/>
            <person name="Spannagl M."/>
            <person name="Mayer K.F.X."/>
            <person name="Baldrich P."/>
            <person name="Meyers B.C."/>
            <person name="Huo N."/>
            <person name="Gu Y.Q."/>
            <person name="Zhou H."/>
            <person name="Devos K.M."/>
            <person name="Bennetzen J.L."/>
            <person name="Unver T."/>
            <person name="Budak H."/>
            <person name="Gulick P.J."/>
            <person name="Galiba G."/>
            <person name="Kalapos B."/>
            <person name="Nelson D.R."/>
            <person name="Li P."/>
            <person name="You F.M."/>
            <person name="Luo M.C."/>
            <person name="Dvorak J."/>
        </authorList>
    </citation>
    <scope>NUCLEOTIDE SEQUENCE [LARGE SCALE GENOMIC DNA]</scope>
    <source>
        <strain evidence="2">cv. AL8/78</strain>
    </source>
</reference>
<dbReference type="Proteomes" id="UP000015105">
    <property type="component" value="Chromosome 3D"/>
</dbReference>
<name>A0A453E5Y3_AEGTS</name>
<reference evidence="3" key="2">
    <citation type="journal article" date="2017" name="Nat. Plants">
        <title>The Aegilops tauschii genome reveals multiple impacts of transposons.</title>
        <authorList>
            <person name="Zhao G."/>
            <person name="Zou C."/>
            <person name="Li K."/>
            <person name="Wang K."/>
            <person name="Li T."/>
            <person name="Gao L."/>
            <person name="Zhang X."/>
            <person name="Wang H."/>
            <person name="Yang Z."/>
            <person name="Liu X."/>
            <person name="Jiang W."/>
            <person name="Mao L."/>
            <person name="Kong X."/>
            <person name="Jiao Y."/>
            <person name="Jia J."/>
        </authorList>
    </citation>
    <scope>NUCLEOTIDE SEQUENCE [LARGE SCALE GENOMIC DNA]</scope>
    <source>
        <strain evidence="3">cv. AL8/78</strain>
    </source>
</reference>
<dbReference type="EnsemblPlants" id="AET3Gv20234900.21">
    <property type="protein sequence ID" value="AET3Gv20234900.21"/>
    <property type="gene ID" value="AET3Gv20234900"/>
</dbReference>
<evidence type="ECO:0000256" key="1">
    <source>
        <dbReference type="SAM" id="MobiDB-lite"/>
    </source>
</evidence>
<proteinExistence type="predicted"/>
<sequence>AGSGMRVARHRGAATRNADPDGVLLDGIRDVQTVPAREQPPEHPEPVLHIAGAAVAREHGGEAEAHQDPGLPHCLNDMWGEILDGLTTQLAKKRRLLG</sequence>
<dbReference type="AlphaFoldDB" id="A0A453E5Y3"/>
<reference evidence="3" key="1">
    <citation type="journal article" date="2014" name="Science">
        <title>Ancient hybridizations among the ancestral genomes of bread wheat.</title>
        <authorList>
            <consortium name="International Wheat Genome Sequencing Consortium,"/>
            <person name="Marcussen T."/>
            <person name="Sandve S.R."/>
            <person name="Heier L."/>
            <person name="Spannagl M."/>
            <person name="Pfeifer M."/>
            <person name="Jakobsen K.S."/>
            <person name="Wulff B.B."/>
            <person name="Steuernagel B."/>
            <person name="Mayer K.F."/>
            <person name="Olsen O.A."/>
        </authorList>
    </citation>
    <scope>NUCLEOTIDE SEQUENCE [LARGE SCALE GENOMIC DNA]</scope>
    <source>
        <strain evidence="3">cv. AL8/78</strain>
    </source>
</reference>
<dbReference type="Gramene" id="AET3Gv20234900.21">
    <property type="protein sequence ID" value="AET3Gv20234900.21"/>
    <property type="gene ID" value="AET3Gv20234900"/>
</dbReference>
<organism evidence="2 3">
    <name type="scientific">Aegilops tauschii subsp. strangulata</name>
    <name type="common">Goatgrass</name>
    <dbReference type="NCBI Taxonomy" id="200361"/>
    <lineage>
        <taxon>Eukaryota</taxon>
        <taxon>Viridiplantae</taxon>
        <taxon>Streptophyta</taxon>
        <taxon>Embryophyta</taxon>
        <taxon>Tracheophyta</taxon>
        <taxon>Spermatophyta</taxon>
        <taxon>Magnoliopsida</taxon>
        <taxon>Liliopsida</taxon>
        <taxon>Poales</taxon>
        <taxon>Poaceae</taxon>
        <taxon>BOP clade</taxon>
        <taxon>Pooideae</taxon>
        <taxon>Triticodae</taxon>
        <taxon>Triticeae</taxon>
        <taxon>Triticinae</taxon>
        <taxon>Aegilops</taxon>
    </lineage>
</organism>